<proteinExistence type="predicted"/>
<evidence type="ECO:0000313" key="3">
    <source>
        <dbReference type="Proteomes" id="UP001321477"/>
    </source>
</evidence>
<feature type="domain" description="DUF7882" evidence="1">
    <location>
        <begin position="30"/>
        <end position="126"/>
    </location>
</feature>
<sequence>MNAARGANGRGLRTHTVRAKAAGRRYSADMGKLIYGASSREFDIDDRALAHLRVVIINKLRRSESFALTLEHGVDRGSGRTTLWLHESIPLQFVFSGNRRPALNRFWVEELALSAGSTHGLHVLPEPSETAPFET</sequence>
<protein>
    <recommendedName>
        <fullName evidence="1">DUF7882 domain-containing protein</fullName>
    </recommendedName>
</protein>
<dbReference type="EMBL" id="AP027734">
    <property type="protein sequence ID" value="BDZ53483.1"/>
    <property type="molecule type" value="Genomic_DNA"/>
</dbReference>
<name>A0ABM8GYE2_9MICO</name>
<organism evidence="2 3">
    <name type="scientific">Agromyces marinus</name>
    <dbReference type="NCBI Taxonomy" id="1389020"/>
    <lineage>
        <taxon>Bacteria</taxon>
        <taxon>Bacillati</taxon>
        <taxon>Actinomycetota</taxon>
        <taxon>Actinomycetes</taxon>
        <taxon>Micrococcales</taxon>
        <taxon>Microbacteriaceae</taxon>
        <taxon>Agromyces</taxon>
    </lineage>
</organism>
<evidence type="ECO:0000313" key="2">
    <source>
        <dbReference type="EMBL" id="BDZ53483.1"/>
    </source>
</evidence>
<gene>
    <name evidence="2" type="ORF">GCM10025870_05560</name>
</gene>
<dbReference type="InterPro" id="IPR057204">
    <property type="entry name" value="DUF7882"/>
</dbReference>
<dbReference type="Pfam" id="PF25355">
    <property type="entry name" value="DUF7882"/>
    <property type="match status" value="1"/>
</dbReference>
<keyword evidence="3" id="KW-1185">Reference proteome</keyword>
<dbReference type="Proteomes" id="UP001321477">
    <property type="component" value="Chromosome"/>
</dbReference>
<accession>A0ABM8GYE2</accession>
<evidence type="ECO:0000259" key="1">
    <source>
        <dbReference type="Pfam" id="PF25355"/>
    </source>
</evidence>
<reference evidence="3" key="1">
    <citation type="journal article" date="2019" name="Int. J. Syst. Evol. Microbiol.">
        <title>The Global Catalogue of Microorganisms (GCM) 10K type strain sequencing project: providing services to taxonomists for standard genome sequencing and annotation.</title>
        <authorList>
            <consortium name="The Broad Institute Genomics Platform"/>
            <consortium name="The Broad Institute Genome Sequencing Center for Infectious Disease"/>
            <person name="Wu L."/>
            <person name="Ma J."/>
        </authorList>
    </citation>
    <scope>NUCLEOTIDE SEQUENCE [LARGE SCALE GENOMIC DNA]</scope>
    <source>
        <strain evidence="3">NBRC 109019</strain>
    </source>
</reference>